<organism evidence="1 2">
    <name type="scientific">Variovorax paradoxus</name>
    <dbReference type="NCBI Taxonomy" id="34073"/>
    <lineage>
        <taxon>Bacteria</taxon>
        <taxon>Pseudomonadati</taxon>
        <taxon>Pseudomonadota</taxon>
        <taxon>Betaproteobacteria</taxon>
        <taxon>Burkholderiales</taxon>
        <taxon>Comamonadaceae</taxon>
        <taxon>Variovorax</taxon>
    </lineage>
</organism>
<proteinExistence type="predicted"/>
<dbReference type="AlphaFoldDB" id="A0A6I6HN42"/>
<reference evidence="1 2" key="1">
    <citation type="submission" date="2019-12" db="EMBL/GenBank/DDBJ databases">
        <title>Hybrid Genome Assemblies of two High G+C Isolates from Undergraduate Microbiology Courses.</title>
        <authorList>
            <person name="Ne Ville C.J."/>
            <person name="Enright D."/>
            <person name="Hernandez I."/>
            <person name="Dodsworth J."/>
            <person name="Orwin P.M."/>
        </authorList>
    </citation>
    <scope>NUCLEOTIDE SEQUENCE [LARGE SCALE GENOMIC DNA]</scope>
    <source>
        <strain evidence="1 2">CSUSB</strain>
    </source>
</reference>
<dbReference type="EMBL" id="CP046622">
    <property type="protein sequence ID" value="QGW84245.1"/>
    <property type="molecule type" value="Genomic_DNA"/>
</dbReference>
<dbReference type="RefSeq" id="WP_157616001.1">
    <property type="nucleotide sequence ID" value="NZ_CP046622.1"/>
</dbReference>
<gene>
    <name evidence="1" type="ORF">GOQ09_22880</name>
</gene>
<evidence type="ECO:0000313" key="1">
    <source>
        <dbReference type="EMBL" id="QGW84245.1"/>
    </source>
</evidence>
<sequence>MSLVATNFSHASVERLCDYELPDPLAHAAPPAAPPADPLAEPNGAENVALAWWLWMDEVGKTMLRHYDTWRQQHLGDHPAKSPPRGH</sequence>
<evidence type="ECO:0000313" key="2">
    <source>
        <dbReference type="Proteomes" id="UP000425817"/>
    </source>
</evidence>
<name>A0A6I6HN42_VARPD</name>
<accession>A0A6I6HN42</accession>
<dbReference type="Proteomes" id="UP000425817">
    <property type="component" value="Chromosome"/>
</dbReference>
<protein>
    <submittedName>
        <fullName evidence="1">Uncharacterized protein</fullName>
    </submittedName>
</protein>
<dbReference type="OrthoDB" id="8855166at2"/>